<feature type="domain" description="DUF7708" evidence="2">
    <location>
        <begin position="131"/>
        <end position="265"/>
    </location>
</feature>
<accession>A0A084B7C3</accession>
<proteinExistence type="predicted"/>
<evidence type="ECO:0000313" key="4">
    <source>
        <dbReference type="Proteomes" id="UP000028045"/>
    </source>
</evidence>
<gene>
    <name evidence="3" type="ORF">S7711_07481</name>
</gene>
<dbReference type="Pfam" id="PF24809">
    <property type="entry name" value="DUF7708"/>
    <property type="match status" value="1"/>
</dbReference>
<dbReference type="Proteomes" id="UP000028045">
    <property type="component" value="Unassembled WGS sequence"/>
</dbReference>
<evidence type="ECO:0000259" key="2">
    <source>
        <dbReference type="Pfam" id="PF24809"/>
    </source>
</evidence>
<name>A0A084B7C3_STACB</name>
<dbReference type="InterPro" id="IPR056125">
    <property type="entry name" value="DUF7708"/>
</dbReference>
<sequence>MESDPTPGALVQRFSWELDAQPDNPDDSESYQQLRSDVKKDNERKAWQRQAEIQRIQDLFSAKRPEDLATFQKTKQNLMEVMRKFQDLVPAHLRKGVIPASWTEVDAAIQTVQAEWEAKRDGSRFFRAREWIRKMGNSMNNHATALKMLPTESEYITIIAGAVSMIIKASANYVAVAEAFAMAMVTINDAVSVAHRSGVYTSPLVEQATMRLYSAIFAYLAHFMTWYTDRSRTRFLKSFNEDLQRTFEADLTQVKDASQYLATQIQLHVSADVKTSRIMQEDMSASLKYLVKLQEAQGKDVRMRDVAQAEIVEEVVSLYYQKTRRDMEQTLLWLIDKFPERLRQDISASSITSLLEQQASREIPGLQRSPPTNTKEPELMMLHALTPSSSPMPRPSTPQHGTDIKFISRHFEDYFDWDHVFPFTSTGRPITADSAFVNSLRSFTTAMESQTLYVHSRHTGGQNQLQQPIAEYVLLMREARIPVISYFCDPSQENVQEGRSPESVDLCALLYSLFRQLIQLLPAELPPRSPYLDPDVFAALDGTLRTWETALTLLKDLLHCINLPLLLFVIDGVNLLESDEGNRVDQSLRQLIGALERTRRMTLRDDRMIKVLFITAGLSGALCHQLDERDIVTCNMSSPPSKSRRGRQPLLF</sequence>
<dbReference type="AlphaFoldDB" id="A0A084B7C3"/>
<dbReference type="OrthoDB" id="4840035at2759"/>
<keyword evidence="4" id="KW-1185">Reference proteome</keyword>
<protein>
    <recommendedName>
        <fullName evidence="2">DUF7708 domain-containing protein</fullName>
    </recommendedName>
</protein>
<dbReference type="EMBL" id="KL647836">
    <property type="protein sequence ID" value="KEY73452.1"/>
    <property type="molecule type" value="Genomic_DNA"/>
</dbReference>
<evidence type="ECO:0000256" key="1">
    <source>
        <dbReference type="SAM" id="MobiDB-lite"/>
    </source>
</evidence>
<dbReference type="HOGENOM" id="CLU_027363_0_0_1"/>
<reference evidence="3 4" key="1">
    <citation type="journal article" date="2014" name="BMC Genomics">
        <title>Comparative genome sequencing reveals chemotype-specific gene clusters in the toxigenic black mold Stachybotrys.</title>
        <authorList>
            <person name="Semeiks J."/>
            <person name="Borek D."/>
            <person name="Otwinowski Z."/>
            <person name="Grishin N.V."/>
        </authorList>
    </citation>
    <scope>NUCLEOTIDE SEQUENCE [LARGE SCALE GENOMIC DNA]</scope>
    <source>
        <strain evidence="4">CBS 109288 / IBT 7711</strain>
    </source>
</reference>
<feature type="region of interest" description="Disordered" evidence="1">
    <location>
        <begin position="19"/>
        <end position="44"/>
    </location>
</feature>
<organism evidence="3 4">
    <name type="scientific">Stachybotrys chartarum (strain CBS 109288 / IBT 7711)</name>
    <name type="common">Toxic black mold</name>
    <name type="synonym">Stilbospora chartarum</name>
    <dbReference type="NCBI Taxonomy" id="1280523"/>
    <lineage>
        <taxon>Eukaryota</taxon>
        <taxon>Fungi</taxon>
        <taxon>Dikarya</taxon>
        <taxon>Ascomycota</taxon>
        <taxon>Pezizomycotina</taxon>
        <taxon>Sordariomycetes</taxon>
        <taxon>Hypocreomycetidae</taxon>
        <taxon>Hypocreales</taxon>
        <taxon>Stachybotryaceae</taxon>
        <taxon>Stachybotrys</taxon>
    </lineage>
</organism>
<evidence type="ECO:0000313" key="3">
    <source>
        <dbReference type="EMBL" id="KEY73452.1"/>
    </source>
</evidence>